<keyword evidence="2" id="KW-0969">Cilium</keyword>
<name>A0A2T4JFA9_FUSBL</name>
<gene>
    <name evidence="2" type="ORF">C5F44_01065</name>
</gene>
<evidence type="ECO:0000313" key="3">
    <source>
        <dbReference type="Proteomes" id="UP000241362"/>
    </source>
</evidence>
<keyword evidence="2" id="KW-0282">Flagellum</keyword>
<evidence type="ECO:0000313" key="2">
    <source>
        <dbReference type="EMBL" id="PTE16477.1"/>
    </source>
</evidence>
<dbReference type="Proteomes" id="UP000241362">
    <property type="component" value="Unassembled WGS sequence"/>
</dbReference>
<dbReference type="InterPro" id="IPR046358">
    <property type="entry name" value="Flagellin_C"/>
</dbReference>
<dbReference type="EMBL" id="PZKE01000001">
    <property type="protein sequence ID" value="PTE16477.1"/>
    <property type="molecule type" value="Genomic_DNA"/>
</dbReference>
<dbReference type="AlphaFoldDB" id="A0A2T4JFA9"/>
<evidence type="ECO:0000259" key="1">
    <source>
        <dbReference type="Pfam" id="PF00700"/>
    </source>
</evidence>
<accession>A0A2T4JFA9</accession>
<keyword evidence="3" id="KW-1185">Reference proteome</keyword>
<keyword evidence="2" id="KW-0966">Cell projection</keyword>
<proteinExistence type="predicted"/>
<dbReference type="RefSeq" id="WP_107671640.1">
    <property type="nucleotide sequence ID" value="NZ_PZKE01000001.1"/>
</dbReference>
<organism evidence="2 3">
    <name type="scientific">Fuscovulum blasticum DSM 2131</name>
    <dbReference type="NCBI Taxonomy" id="1188250"/>
    <lineage>
        <taxon>Bacteria</taxon>
        <taxon>Pseudomonadati</taxon>
        <taxon>Pseudomonadota</taxon>
        <taxon>Alphaproteobacteria</taxon>
        <taxon>Rhodobacterales</taxon>
        <taxon>Paracoccaceae</taxon>
        <taxon>Pseudogemmobacter</taxon>
    </lineage>
</organism>
<comment type="caution">
    <text evidence="2">The sequence shown here is derived from an EMBL/GenBank/DDBJ whole genome shotgun (WGS) entry which is preliminary data.</text>
</comment>
<dbReference type="SUPFAM" id="SSF64518">
    <property type="entry name" value="Phase 1 flagellin"/>
    <property type="match status" value="1"/>
</dbReference>
<sequence length="331" mass="33715">MDRIAANAFLTAGLFRQGATLRAEVTRVSMEMTTGKKADTGAAVGGDFSALAAMDHALARIGGYGAITTEAGLLAEAMQTALGVISTAAEDLSGNLLRNLGLSTPENLTAVTLEGRQKFEAAIAALNTRLADQSVFAGVVSETAPLPDADTILASLETALTGVTTAAGAQTAINDWFDGATGYAALYQGGAARAALPVAPGDSVDLPVTALDPALRDTLKGLATVALLDRGLLAGQADARAGLAQAAGVSLASSGTARATLAARIGTAQADIADARARNEAEKTALGLARNGLVEADPYEAATRLEDLQSRLESLYLLTSRLSKLKLTDYL</sequence>
<feature type="domain" description="Flagellin C-terminal" evidence="1">
    <location>
        <begin position="260"/>
        <end position="331"/>
    </location>
</feature>
<dbReference type="Pfam" id="PF00700">
    <property type="entry name" value="Flagellin_C"/>
    <property type="match status" value="1"/>
</dbReference>
<protein>
    <submittedName>
        <fullName evidence="2">Flagellar biosynthesis protein FlgL</fullName>
    </submittedName>
</protein>
<reference evidence="2 3" key="1">
    <citation type="submission" date="2018-03" db="EMBL/GenBank/DDBJ databases">
        <title>Rhodobacter blasticus.</title>
        <authorList>
            <person name="Meyer T.E."/>
            <person name="Miller S."/>
            <person name="Lodha T."/>
            <person name="Gandham S."/>
            <person name="Chintalapati S."/>
            <person name="Chintalapati V.R."/>
        </authorList>
    </citation>
    <scope>NUCLEOTIDE SEQUENCE [LARGE SCALE GENOMIC DNA]</scope>
    <source>
        <strain evidence="2 3">DSM 2131</strain>
    </source>
</reference>